<dbReference type="GO" id="GO:0030267">
    <property type="term" value="F:glyoxylate reductase (NADPH) activity"/>
    <property type="evidence" value="ECO:0007669"/>
    <property type="project" value="TreeGrafter"/>
</dbReference>
<sequence>MAKYKVVTQKPAGVTFDLADSQYLLEKESLDSIDAEIIEVDAATEDEFIASAKDADAVIARGRPITKKIIDALENCKIISLGSVGADSVDVNAATAKGIPVTNVPDTFIEEVADHTMMLLLASYRRLNIMDQMVRENRWSEGRPLLSEFPRLWGQTLGFIAFGHVAKAVSIRAKAFGLRLIAFDPYIEELSMTEYGVQPISTLEEMLSMSDIVSMHAPSTSDAFHLMSERQFKSMKPTGLFINNGRGPTVDEEALIKALEQKWIAGAGLDVFEQEPPDPENPLLHMENVISTPHVASASQRMAPETRRRVGRELSLVLTGRWPRSCVNPAVLADSGLKRWQPYSMGRGPGSG</sequence>
<evidence type="ECO:0008006" key="7">
    <source>
        <dbReference type="Google" id="ProtNLM"/>
    </source>
</evidence>
<dbReference type="GO" id="GO:0003714">
    <property type="term" value="F:transcription corepressor activity"/>
    <property type="evidence" value="ECO:0007669"/>
    <property type="project" value="InterPro"/>
</dbReference>
<dbReference type="InterPro" id="IPR050223">
    <property type="entry name" value="D-isomer_2-hydroxyacid_DH"/>
</dbReference>
<dbReference type="Pfam" id="PF02826">
    <property type="entry name" value="2-Hacid_dh_C"/>
    <property type="match status" value="1"/>
</dbReference>
<proteinExistence type="inferred from homology"/>
<feature type="domain" description="D-isomer specific 2-hydroxyacid dehydrogenase NAD-binding" evidence="5">
    <location>
        <begin position="117"/>
        <end position="296"/>
    </location>
</feature>
<dbReference type="Pfam" id="PF00389">
    <property type="entry name" value="2-Hacid_dh"/>
    <property type="match status" value="1"/>
</dbReference>
<dbReference type="GO" id="GO:0006564">
    <property type="term" value="P:L-serine biosynthetic process"/>
    <property type="evidence" value="ECO:0007669"/>
    <property type="project" value="UniProtKB-ARBA"/>
</dbReference>
<organism evidence="6">
    <name type="scientific">marine metagenome</name>
    <dbReference type="NCBI Taxonomy" id="408172"/>
    <lineage>
        <taxon>unclassified sequences</taxon>
        <taxon>metagenomes</taxon>
        <taxon>ecological metagenomes</taxon>
    </lineage>
</organism>
<dbReference type="SUPFAM" id="SSF52283">
    <property type="entry name" value="Formate/glycerate dehydrogenase catalytic domain-like"/>
    <property type="match status" value="1"/>
</dbReference>
<dbReference type="FunFam" id="3.40.50.720:FF:000041">
    <property type="entry name" value="D-3-phosphoglycerate dehydrogenase"/>
    <property type="match status" value="1"/>
</dbReference>
<keyword evidence="3" id="KW-0520">NAD</keyword>
<protein>
    <recommendedName>
        <fullName evidence="7">2-ketogluconate reductase</fullName>
    </recommendedName>
</protein>
<dbReference type="PANTHER" id="PTHR10996:SF283">
    <property type="entry name" value="GLYOXYLATE_HYDROXYPYRUVATE REDUCTASE B"/>
    <property type="match status" value="1"/>
</dbReference>
<keyword evidence="2" id="KW-0560">Oxidoreductase</keyword>
<dbReference type="PANTHER" id="PTHR10996">
    <property type="entry name" value="2-HYDROXYACID DEHYDROGENASE-RELATED"/>
    <property type="match status" value="1"/>
</dbReference>
<evidence type="ECO:0000256" key="2">
    <source>
        <dbReference type="ARBA" id="ARBA00023002"/>
    </source>
</evidence>
<feature type="domain" description="D-isomer specific 2-hydroxyacid dehydrogenase catalytic" evidence="4">
    <location>
        <begin position="27"/>
        <end position="327"/>
    </location>
</feature>
<evidence type="ECO:0000256" key="3">
    <source>
        <dbReference type="ARBA" id="ARBA00023027"/>
    </source>
</evidence>
<dbReference type="InterPro" id="IPR043322">
    <property type="entry name" value="CtBP"/>
</dbReference>
<evidence type="ECO:0000256" key="1">
    <source>
        <dbReference type="ARBA" id="ARBA00005854"/>
    </source>
</evidence>
<reference evidence="6" key="1">
    <citation type="submission" date="2018-05" db="EMBL/GenBank/DDBJ databases">
        <authorList>
            <person name="Lanie J.A."/>
            <person name="Ng W.-L."/>
            <person name="Kazmierczak K.M."/>
            <person name="Andrzejewski T.M."/>
            <person name="Davidsen T.M."/>
            <person name="Wayne K.J."/>
            <person name="Tettelin H."/>
            <person name="Glass J.I."/>
            <person name="Rusch D."/>
            <person name="Podicherti R."/>
            <person name="Tsui H.-C.T."/>
            <person name="Winkler M.E."/>
        </authorList>
    </citation>
    <scope>NUCLEOTIDE SEQUENCE</scope>
</reference>
<dbReference type="GO" id="GO:0051287">
    <property type="term" value="F:NAD binding"/>
    <property type="evidence" value="ECO:0007669"/>
    <property type="project" value="InterPro"/>
</dbReference>
<evidence type="ECO:0000313" key="6">
    <source>
        <dbReference type="EMBL" id="SUZ57037.1"/>
    </source>
</evidence>
<dbReference type="InterPro" id="IPR006139">
    <property type="entry name" value="D-isomer_2_OHA_DH_cat_dom"/>
</dbReference>
<dbReference type="CDD" id="cd05299">
    <property type="entry name" value="CtBP_dh"/>
    <property type="match status" value="1"/>
</dbReference>
<accession>A0A381NR71</accession>
<dbReference type="SUPFAM" id="SSF51735">
    <property type="entry name" value="NAD(P)-binding Rossmann-fold domains"/>
    <property type="match status" value="1"/>
</dbReference>
<dbReference type="InterPro" id="IPR006140">
    <property type="entry name" value="D-isomer_DH_NAD-bd"/>
</dbReference>
<dbReference type="InterPro" id="IPR036291">
    <property type="entry name" value="NAD(P)-bd_dom_sf"/>
</dbReference>
<evidence type="ECO:0000259" key="5">
    <source>
        <dbReference type="Pfam" id="PF02826"/>
    </source>
</evidence>
<evidence type="ECO:0000259" key="4">
    <source>
        <dbReference type="Pfam" id="PF00389"/>
    </source>
</evidence>
<dbReference type="GO" id="GO:0005829">
    <property type="term" value="C:cytosol"/>
    <property type="evidence" value="ECO:0007669"/>
    <property type="project" value="TreeGrafter"/>
</dbReference>
<comment type="similarity">
    <text evidence="1">Belongs to the D-isomer specific 2-hydroxyacid dehydrogenase family.</text>
</comment>
<dbReference type="AlphaFoldDB" id="A0A381NR71"/>
<gene>
    <name evidence="6" type="ORF">METZ01_LOCUS9891</name>
</gene>
<dbReference type="GO" id="GO:0004617">
    <property type="term" value="F:phosphoglycerate dehydrogenase activity"/>
    <property type="evidence" value="ECO:0007669"/>
    <property type="project" value="UniProtKB-ARBA"/>
</dbReference>
<dbReference type="EMBL" id="UINC01000538">
    <property type="protein sequence ID" value="SUZ57037.1"/>
    <property type="molecule type" value="Genomic_DNA"/>
</dbReference>
<dbReference type="GO" id="GO:0016618">
    <property type="term" value="F:hydroxypyruvate reductase [NAD(P)H] activity"/>
    <property type="evidence" value="ECO:0007669"/>
    <property type="project" value="TreeGrafter"/>
</dbReference>
<dbReference type="Gene3D" id="3.40.50.720">
    <property type="entry name" value="NAD(P)-binding Rossmann-like Domain"/>
    <property type="match status" value="2"/>
</dbReference>
<dbReference type="GO" id="GO:0047545">
    <property type="term" value="F:(S)-2-hydroxyglutarate dehydrogenase activity"/>
    <property type="evidence" value="ECO:0007669"/>
    <property type="project" value="UniProtKB-ARBA"/>
</dbReference>
<name>A0A381NR71_9ZZZZ</name>